<keyword evidence="3" id="KW-1185">Reference proteome</keyword>
<dbReference type="Proteomes" id="UP000184387">
    <property type="component" value="Unassembled WGS sequence"/>
</dbReference>
<evidence type="ECO:0000256" key="1">
    <source>
        <dbReference type="SAM" id="MobiDB-lite"/>
    </source>
</evidence>
<evidence type="ECO:0000313" key="2">
    <source>
        <dbReference type="EMBL" id="SHK23802.1"/>
    </source>
</evidence>
<dbReference type="STRING" id="198092.SAMN02745194_04519"/>
<accession>A0A1M6QU43</accession>
<protein>
    <submittedName>
        <fullName evidence="2">Uncharacterized protein</fullName>
    </submittedName>
</protein>
<evidence type="ECO:0000313" key="3">
    <source>
        <dbReference type="Proteomes" id="UP000184387"/>
    </source>
</evidence>
<organism evidence="2 3">
    <name type="scientific">Muricoccus roseus</name>
    <dbReference type="NCBI Taxonomy" id="198092"/>
    <lineage>
        <taxon>Bacteria</taxon>
        <taxon>Pseudomonadati</taxon>
        <taxon>Pseudomonadota</taxon>
        <taxon>Alphaproteobacteria</taxon>
        <taxon>Acetobacterales</taxon>
        <taxon>Roseomonadaceae</taxon>
        <taxon>Muricoccus</taxon>
    </lineage>
</organism>
<proteinExistence type="predicted"/>
<sequence>MAKNDPNGKLLREVMEDRAAAPTPAQGGEAEAVEALCQRIERLYSEEADGAENAGKTALPLTLQEAVNRLRALPAPSAPGAEVMRLREVLEVIERQSGNVAYNVAQPDCPMPTREDIVQWERERKDMIRAALAPDAAPEEGA</sequence>
<gene>
    <name evidence="2" type="ORF">SAMN02745194_04519</name>
</gene>
<feature type="compositionally biased region" description="Basic and acidic residues" evidence="1">
    <location>
        <begin position="10"/>
        <end position="19"/>
    </location>
</feature>
<dbReference type="RefSeq" id="WP_073139240.1">
    <property type="nucleotide sequence ID" value="NZ_FQZF01000038.1"/>
</dbReference>
<name>A0A1M6QU43_9PROT</name>
<dbReference type="EMBL" id="FQZF01000038">
    <property type="protein sequence ID" value="SHK23802.1"/>
    <property type="molecule type" value="Genomic_DNA"/>
</dbReference>
<feature type="region of interest" description="Disordered" evidence="1">
    <location>
        <begin position="1"/>
        <end position="30"/>
    </location>
</feature>
<reference evidence="2 3" key="1">
    <citation type="submission" date="2016-11" db="EMBL/GenBank/DDBJ databases">
        <authorList>
            <person name="Jaros S."/>
            <person name="Januszkiewicz K."/>
            <person name="Wedrychowicz H."/>
        </authorList>
    </citation>
    <scope>NUCLEOTIDE SEQUENCE [LARGE SCALE GENOMIC DNA]</scope>
    <source>
        <strain evidence="2 3">DSM 14916</strain>
    </source>
</reference>
<dbReference type="AlphaFoldDB" id="A0A1M6QU43"/>